<dbReference type="AlphaFoldDB" id="A0A9P7JTX6"/>
<proteinExistence type="predicted"/>
<organism evidence="1 2">
    <name type="scientific">Suillus discolor</name>
    <dbReference type="NCBI Taxonomy" id="1912936"/>
    <lineage>
        <taxon>Eukaryota</taxon>
        <taxon>Fungi</taxon>
        <taxon>Dikarya</taxon>
        <taxon>Basidiomycota</taxon>
        <taxon>Agaricomycotina</taxon>
        <taxon>Agaricomycetes</taxon>
        <taxon>Agaricomycetidae</taxon>
        <taxon>Boletales</taxon>
        <taxon>Suillineae</taxon>
        <taxon>Suillaceae</taxon>
        <taxon>Suillus</taxon>
    </lineage>
</organism>
<dbReference type="OrthoDB" id="2677082at2759"/>
<comment type="caution">
    <text evidence="1">The sequence shown here is derived from an EMBL/GenBank/DDBJ whole genome shotgun (WGS) entry which is preliminary data.</text>
</comment>
<keyword evidence="2" id="KW-1185">Reference proteome</keyword>
<dbReference type="GeneID" id="64703726"/>
<accession>A0A9P7JTX6</accession>
<reference evidence="1" key="1">
    <citation type="journal article" date="2020" name="New Phytol.">
        <title>Comparative genomics reveals dynamic genome evolution in host specialist ectomycorrhizal fungi.</title>
        <authorList>
            <person name="Lofgren L.A."/>
            <person name="Nguyen N.H."/>
            <person name="Vilgalys R."/>
            <person name="Ruytinx J."/>
            <person name="Liao H.L."/>
            <person name="Branco S."/>
            <person name="Kuo A."/>
            <person name="LaButti K."/>
            <person name="Lipzen A."/>
            <person name="Andreopoulos W."/>
            <person name="Pangilinan J."/>
            <person name="Riley R."/>
            <person name="Hundley H."/>
            <person name="Na H."/>
            <person name="Barry K."/>
            <person name="Grigoriev I.V."/>
            <person name="Stajich J.E."/>
            <person name="Kennedy P.G."/>
        </authorList>
    </citation>
    <scope>NUCLEOTIDE SEQUENCE</scope>
    <source>
        <strain evidence="1">FC423</strain>
    </source>
</reference>
<evidence type="ECO:0008006" key="3">
    <source>
        <dbReference type="Google" id="ProtNLM"/>
    </source>
</evidence>
<protein>
    <recommendedName>
        <fullName evidence="3">CCHC-type domain-containing protein</fullName>
    </recommendedName>
</protein>
<sequence>MSAQQTPSPTKSNVSSLSLSETPYKQNIEDIEDDIIVETTVLSLAHAIEIEKHLINQPATIAGPLTTYIHIACTTQHLELENAKITDDVTRLSCNHLQWLWNTTEVGRLPAPTPITAPAVLPISAPVGEAPSQPLPIPPPTEVYQRKTWRGATIHGIMKTKSSKGKKHQIVDLTINEPALSFLAHTAPTITVKMPSQSRTIGTTTDSNFVCQLCKELSHKHKNCPMYYCRVCNTQKPGHFSIYCPYAPKADFLLVYTDEGFYKALAKWEAQKDHELEVEIEHTNREYLVQPEDNLTFHNADADPIYYANQDE</sequence>
<dbReference type="RefSeq" id="XP_041293048.1">
    <property type="nucleotide sequence ID" value="XM_041441467.1"/>
</dbReference>
<dbReference type="Proteomes" id="UP000823399">
    <property type="component" value="Unassembled WGS sequence"/>
</dbReference>
<evidence type="ECO:0000313" key="2">
    <source>
        <dbReference type="Proteomes" id="UP000823399"/>
    </source>
</evidence>
<name>A0A9P7JTX6_9AGAM</name>
<dbReference type="EMBL" id="JABBWM010000026">
    <property type="protein sequence ID" value="KAG2108678.1"/>
    <property type="molecule type" value="Genomic_DNA"/>
</dbReference>
<evidence type="ECO:0000313" key="1">
    <source>
        <dbReference type="EMBL" id="KAG2108678.1"/>
    </source>
</evidence>
<gene>
    <name evidence="1" type="ORF">F5147DRAFT_773479</name>
</gene>